<dbReference type="GeneID" id="18989847"/>
<accession>G8I9H1</accession>
<keyword evidence="2" id="KW-1185">Reference proteome</keyword>
<evidence type="ECO:0000313" key="1">
    <source>
        <dbReference type="EMBL" id="AER49365.1"/>
    </source>
</evidence>
<dbReference type="EMBL" id="JN699011">
    <property type="protein sequence ID" value="AER49365.1"/>
    <property type="molecule type" value="Genomic_DNA"/>
</dbReference>
<name>G8I9H1_9CAUD</name>
<protein>
    <submittedName>
        <fullName evidence="1">Uncharacterized protein</fullName>
    </submittedName>
</protein>
<organism evidence="1 2">
    <name type="scientific">Mycobacterium phage Stinger</name>
    <dbReference type="NCBI Taxonomy" id="1089137"/>
    <lineage>
        <taxon>Viruses</taxon>
        <taxon>Duplodnaviria</taxon>
        <taxon>Heunggongvirae</taxon>
        <taxon>Uroviricota</taxon>
        <taxon>Caudoviricetes</taxon>
        <taxon>Bclasvirinae</taxon>
        <taxon>Coopervirus</taxon>
        <taxon>Coopervirus stinger</taxon>
    </lineage>
</organism>
<dbReference type="KEGG" id="vg:18989847"/>
<reference evidence="1 2" key="1">
    <citation type="journal article" date="2012" name="J. Virol.">
        <title>Complete Genome Sequences of 138 Mycobacteriophages.</title>
        <authorList>
            <consortium name="the Science Education Alliance Phage Hunters Advancing Genomics and Evolutionary Science Program"/>
            <consortium name="the KwaZulu-Natal Research Institute for Tuberculosis and HIV Mycobacterial Genetics Course Students"/>
            <consortium name="the Phage Hunters Integrating Research and Education Program"/>
            <person name="Hatfull G.F."/>
        </authorList>
    </citation>
    <scope>NUCLEOTIDE SEQUENCE [LARGE SCALE GENOMIC DNA]</scope>
</reference>
<dbReference type="OrthoDB" id="13280at10239"/>
<dbReference type="RefSeq" id="YP_009018465.1">
    <property type="nucleotide sequence ID" value="NC_023741.1"/>
</dbReference>
<proteinExistence type="predicted"/>
<sequence length="153" mass="16383">MAVTFNRAALIKTAKAAIANHQKSQADHAKAVKDFRDNHRGERSPQTMGKLRDYLTQQIRKGAAPSAYDARKALGVSDVEYVFYSAPSDYDIRKAVTAPTGLLSAAQLSETNALLEVLNAASGDVVSANELKLLGLTRLAHVFKAAAGEVADQ</sequence>
<evidence type="ECO:0000313" key="2">
    <source>
        <dbReference type="Proteomes" id="UP000005653"/>
    </source>
</evidence>
<dbReference type="Proteomes" id="UP000005653">
    <property type="component" value="Segment"/>
</dbReference>
<gene>
    <name evidence="1" type="primary">50</name>
    <name evidence="1" type="ORF">STINGER_50</name>
</gene>